<name>D4DKY1_TRIVH</name>
<feature type="region of interest" description="Disordered" evidence="5">
    <location>
        <begin position="368"/>
        <end position="404"/>
    </location>
</feature>
<protein>
    <recommendedName>
        <fullName evidence="4">Protein SIP5</fullName>
    </recommendedName>
    <alternativeName>
        <fullName evidence="3">Protein sip5</fullName>
    </alternativeName>
</protein>
<feature type="compositionally biased region" description="Low complexity" evidence="5">
    <location>
        <begin position="222"/>
        <end position="236"/>
    </location>
</feature>
<feature type="compositionally biased region" description="Basic and acidic residues" evidence="5">
    <location>
        <begin position="314"/>
        <end position="324"/>
    </location>
</feature>
<dbReference type="OrthoDB" id="21471at2759"/>
<feature type="region of interest" description="Disordered" evidence="5">
    <location>
        <begin position="715"/>
        <end position="776"/>
    </location>
</feature>
<feature type="region of interest" description="Disordered" evidence="5">
    <location>
        <begin position="301"/>
        <end position="324"/>
    </location>
</feature>
<gene>
    <name evidence="6" type="ORF">TRV_07855</name>
</gene>
<feature type="compositionally biased region" description="Basic and acidic residues" evidence="5">
    <location>
        <begin position="745"/>
        <end position="761"/>
    </location>
</feature>
<dbReference type="GO" id="GO:0005737">
    <property type="term" value="C:cytoplasm"/>
    <property type="evidence" value="ECO:0007669"/>
    <property type="project" value="TreeGrafter"/>
</dbReference>
<dbReference type="EMBL" id="ACYE01000484">
    <property type="protein sequence ID" value="EFE37514.1"/>
    <property type="molecule type" value="Genomic_DNA"/>
</dbReference>
<comment type="caution">
    <text evidence="6">The sequence shown here is derived from an EMBL/GenBank/DDBJ whole genome shotgun (WGS) entry which is preliminary data.</text>
</comment>
<feature type="compositionally biased region" description="Polar residues" evidence="5">
    <location>
        <begin position="691"/>
        <end position="700"/>
    </location>
</feature>
<keyword evidence="7" id="KW-1185">Reference proteome</keyword>
<dbReference type="AlphaFoldDB" id="D4DKY1"/>
<feature type="compositionally biased region" description="Low complexity" evidence="5">
    <location>
        <begin position="578"/>
        <end position="596"/>
    </location>
</feature>
<dbReference type="HOGENOM" id="CLU_009068_1_0_1"/>
<proteinExistence type="inferred from homology"/>
<evidence type="ECO:0000256" key="1">
    <source>
        <dbReference type="ARBA" id="ARBA00003453"/>
    </source>
</evidence>
<feature type="region of interest" description="Disordered" evidence="5">
    <location>
        <begin position="1"/>
        <end position="82"/>
    </location>
</feature>
<dbReference type="KEGG" id="tve:TRV_07855"/>
<evidence type="ECO:0000313" key="7">
    <source>
        <dbReference type="Proteomes" id="UP000008383"/>
    </source>
</evidence>
<evidence type="ECO:0000313" key="6">
    <source>
        <dbReference type="EMBL" id="EFE37514.1"/>
    </source>
</evidence>
<feature type="compositionally biased region" description="Low complexity" evidence="5">
    <location>
        <begin position="368"/>
        <end position="390"/>
    </location>
</feature>
<dbReference type="CDD" id="cd24139">
    <property type="entry name" value="SIP5-like"/>
    <property type="match status" value="1"/>
</dbReference>
<accession>D4DKY1</accession>
<feature type="region of interest" description="Disordered" evidence="5">
    <location>
        <begin position="144"/>
        <end position="171"/>
    </location>
</feature>
<dbReference type="InterPro" id="IPR039301">
    <property type="entry name" value="Sip5/DA2"/>
</dbReference>
<feature type="compositionally biased region" description="Polar residues" evidence="5">
    <location>
        <begin position="205"/>
        <end position="215"/>
    </location>
</feature>
<comment type="similarity">
    <text evidence="2">Belongs to the SIP5 family.</text>
</comment>
<feature type="compositionally biased region" description="Polar residues" evidence="5">
    <location>
        <begin position="762"/>
        <end position="776"/>
    </location>
</feature>
<evidence type="ECO:0000256" key="2">
    <source>
        <dbReference type="ARBA" id="ARBA00010402"/>
    </source>
</evidence>
<feature type="compositionally biased region" description="Low complexity" evidence="5">
    <location>
        <begin position="624"/>
        <end position="641"/>
    </location>
</feature>
<comment type="function">
    <text evidence="1">May negatively regulate the SNF1 kinase.</text>
</comment>
<dbReference type="PANTHER" id="PTHR31315">
    <property type="entry name" value="PROTEIN SIP5"/>
    <property type="match status" value="1"/>
</dbReference>
<dbReference type="GeneID" id="9579449"/>
<feature type="compositionally biased region" description="Basic and acidic residues" evidence="5">
    <location>
        <begin position="545"/>
        <end position="569"/>
    </location>
</feature>
<feature type="region of interest" description="Disordered" evidence="5">
    <location>
        <begin position="185"/>
        <end position="245"/>
    </location>
</feature>
<feature type="compositionally biased region" description="Basic and acidic residues" evidence="5">
    <location>
        <begin position="21"/>
        <end position="34"/>
    </location>
</feature>
<sequence length="776" mass="83994">MGNAATKEARPSGLRHGQSRTYHDTDSSHSRGAQERSFLGLSGNDRGTSSSEPRRETRQEREARKREKERAARIKERERSMKTEHVDGGYLVTQGVYVGTEDFNKPIVRQLMIERRIAPFWRGLQDFSTSWAEHQIMAAARGLPIPPADEVPPELEYKAPPPASQEDRQNDKFLNTLTVPIASRSQSFNSDSSAGARKTPPQPQSPAGTNPSGSQLFRGRAKTLASLTTSSKSNSNMAPREIQLPHDPFVNGQPIEVYLYKDPMECPICFLYYPPYLNKTRCCDQPICSECFVQIKRADPHPPEHEQLGANPSRDAESQTNESEHQLVTEPAACPFCVQPEFGVTYAQPPFRRGLAYAPGHGGHHLGAVASPMSSSSSLNSANASPGTTTTRRRATSLSADAPGVITTDKIRPDWAQKLATARANAARRSAAATALHTAAYLMNNNNNNNSTSSSNGESRNLANIGRRALLRRGTGNDSPTSRSNSTHVNAFAYLAERRATERIDGEEQSNNNSARGTSRRERSRAEEIEEMMIMEAIRLSLTTEEERRKKEEKEAKKEAKKREKEAKRAGKSAAQNEESSSTNESSSSTTGPTSTDAGLPENVSLQDKGKGIARPAPAPVPAPAEQGEASSSSQATEQPPKLTLNTPLAGESSAHAGASPSPRPHPRSHSSASSSDISLVESAFDDQKDTGTPNGSNPNIDAVFNFRSLAAMVGDAENERTETSSQPVPIPASGQASDSGNCDPQRESSKGQDPPYEGKEAQSQSTEISSQSPIS</sequence>
<feature type="compositionally biased region" description="Basic and acidic residues" evidence="5">
    <location>
        <begin position="52"/>
        <end position="82"/>
    </location>
</feature>
<dbReference type="Proteomes" id="UP000008383">
    <property type="component" value="Unassembled WGS sequence"/>
</dbReference>
<dbReference type="PANTHER" id="PTHR31315:SF1">
    <property type="entry name" value="PROTEIN SIP5"/>
    <property type="match status" value="1"/>
</dbReference>
<feature type="region of interest" description="Disordered" evidence="5">
    <location>
        <begin position="500"/>
        <end position="702"/>
    </location>
</feature>
<evidence type="ECO:0000256" key="5">
    <source>
        <dbReference type="SAM" id="MobiDB-lite"/>
    </source>
</evidence>
<evidence type="ECO:0000256" key="3">
    <source>
        <dbReference type="ARBA" id="ARBA00020215"/>
    </source>
</evidence>
<organism evidence="6 7">
    <name type="scientific">Trichophyton verrucosum (strain HKI 0517)</name>
    <dbReference type="NCBI Taxonomy" id="663202"/>
    <lineage>
        <taxon>Eukaryota</taxon>
        <taxon>Fungi</taxon>
        <taxon>Dikarya</taxon>
        <taxon>Ascomycota</taxon>
        <taxon>Pezizomycotina</taxon>
        <taxon>Eurotiomycetes</taxon>
        <taxon>Eurotiomycetidae</taxon>
        <taxon>Onygenales</taxon>
        <taxon>Arthrodermataceae</taxon>
        <taxon>Trichophyton</taxon>
    </lineage>
</organism>
<reference evidence="7" key="1">
    <citation type="journal article" date="2011" name="Genome Biol.">
        <title>Comparative and functional genomics provide insights into the pathogenicity of dermatophytic fungi.</title>
        <authorList>
            <person name="Burmester A."/>
            <person name="Shelest E."/>
            <person name="Gloeckner G."/>
            <person name="Heddergott C."/>
            <person name="Schindler S."/>
            <person name="Staib P."/>
            <person name="Heidel A."/>
            <person name="Felder M."/>
            <person name="Petzold A."/>
            <person name="Szafranski K."/>
            <person name="Feuermann M."/>
            <person name="Pedruzzi I."/>
            <person name="Priebe S."/>
            <person name="Groth M."/>
            <person name="Winkler R."/>
            <person name="Li W."/>
            <person name="Kniemeyer O."/>
            <person name="Schroeckh V."/>
            <person name="Hertweck C."/>
            <person name="Hube B."/>
            <person name="White T.C."/>
            <person name="Platzer M."/>
            <person name="Guthke R."/>
            <person name="Heitman J."/>
            <person name="Woestemeyer J."/>
            <person name="Zipfel P.F."/>
            <person name="Monod M."/>
            <person name="Brakhage A.A."/>
        </authorList>
    </citation>
    <scope>NUCLEOTIDE SEQUENCE [LARGE SCALE GENOMIC DNA]</scope>
    <source>
        <strain evidence="7">HKI 0517</strain>
    </source>
</reference>
<evidence type="ECO:0000256" key="4">
    <source>
        <dbReference type="ARBA" id="ARBA00021336"/>
    </source>
</evidence>
<dbReference type="RefSeq" id="XP_003018159.1">
    <property type="nucleotide sequence ID" value="XM_003018113.1"/>
</dbReference>